<dbReference type="OrthoDB" id="3048040at2759"/>
<dbReference type="AlphaFoldDB" id="A0A409VKP3"/>
<sequence>MQRKTQKYDSNDEENAISPILTLAVEIILQIFVEGTRTWRYLEPQSLPFPTIAASVCKNWRMIAKSAPQLWALLIPPLHREHHTCLLWTSQWLERSRKVPLSVVLDIKLVTTHLDGNWLYQTLETDRKISEILSLILEGNHIGRLRRLNIRSFSGRAFNEFMEGLDQSGLFDACGLEQLSLYTLDGEGFGSGHVFSGPPSCRWDTLQKLPKLRKFGFLNICPPVPPPVISTLTSLTTYHGLFLDHAGAKALFSGAPYLAHIIIHDVVFRNRRIGPNTDIAISVPSLRSLAVEMSPSYYDRIMINRQRAKETFASLFDYVSIPALEYLEIQGKFDYDILFASSLSESLRTVKKLRIANMDHLGFDDIQSLHSFHAIEELEIVQAPATEILTQVKPSTSSAGEILWPELRCLTLDTTDVKNIESCIDLVWTRAALHGSKFRDLKLSKSSIGLLKVGGLMSERHGKLLDRFEDNIGKASSSKLVSLRVLEFPCYGLLDSERVPMADTL</sequence>
<evidence type="ECO:0000313" key="1">
    <source>
        <dbReference type="EMBL" id="PPQ66813.1"/>
    </source>
</evidence>
<accession>A0A409VKP3</accession>
<dbReference type="EMBL" id="NHYE01005621">
    <property type="protein sequence ID" value="PPQ66813.1"/>
    <property type="molecule type" value="Genomic_DNA"/>
</dbReference>
<protein>
    <submittedName>
        <fullName evidence="1">Uncharacterized protein</fullName>
    </submittedName>
</protein>
<dbReference type="InterPro" id="IPR036047">
    <property type="entry name" value="F-box-like_dom_sf"/>
</dbReference>
<dbReference type="Proteomes" id="UP000284706">
    <property type="component" value="Unassembled WGS sequence"/>
</dbReference>
<gene>
    <name evidence="1" type="ORF">CVT26_009659</name>
</gene>
<dbReference type="InParanoid" id="A0A409VKP3"/>
<proteinExistence type="predicted"/>
<comment type="caution">
    <text evidence="1">The sequence shown here is derived from an EMBL/GenBank/DDBJ whole genome shotgun (WGS) entry which is preliminary data.</text>
</comment>
<evidence type="ECO:0000313" key="2">
    <source>
        <dbReference type="Proteomes" id="UP000284706"/>
    </source>
</evidence>
<name>A0A409VKP3_9AGAR</name>
<keyword evidence="2" id="KW-1185">Reference proteome</keyword>
<dbReference type="SUPFAM" id="SSF81383">
    <property type="entry name" value="F-box domain"/>
    <property type="match status" value="1"/>
</dbReference>
<organism evidence="1 2">
    <name type="scientific">Gymnopilus dilepis</name>
    <dbReference type="NCBI Taxonomy" id="231916"/>
    <lineage>
        <taxon>Eukaryota</taxon>
        <taxon>Fungi</taxon>
        <taxon>Dikarya</taxon>
        <taxon>Basidiomycota</taxon>
        <taxon>Agaricomycotina</taxon>
        <taxon>Agaricomycetes</taxon>
        <taxon>Agaricomycetidae</taxon>
        <taxon>Agaricales</taxon>
        <taxon>Agaricineae</taxon>
        <taxon>Hymenogastraceae</taxon>
        <taxon>Gymnopilus</taxon>
    </lineage>
</organism>
<reference evidence="1 2" key="1">
    <citation type="journal article" date="2018" name="Evol. Lett.">
        <title>Horizontal gene cluster transfer increased hallucinogenic mushroom diversity.</title>
        <authorList>
            <person name="Reynolds H.T."/>
            <person name="Vijayakumar V."/>
            <person name="Gluck-Thaler E."/>
            <person name="Korotkin H.B."/>
            <person name="Matheny P.B."/>
            <person name="Slot J.C."/>
        </authorList>
    </citation>
    <scope>NUCLEOTIDE SEQUENCE [LARGE SCALE GENOMIC DNA]</scope>
    <source>
        <strain evidence="1 2">SRW20</strain>
    </source>
</reference>